<reference evidence="3" key="1">
    <citation type="submission" date="2021-02" db="EMBL/GenBank/DDBJ databases">
        <authorList>
            <person name="Dougan E. K."/>
            <person name="Rhodes N."/>
            <person name="Thang M."/>
            <person name="Chan C."/>
        </authorList>
    </citation>
    <scope>NUCLEOTIDE SEQUENCE</scope>
</reference>
<evidence type="ECO:0000313" key="4">
    <source>
        <dbReference type="Proteomes" id="UP000654075"/>
    </source>
</evidence>
<dbReference type="EMBL" id="CAJNNV010007633">
    <property type="protein sequence ID" value="CAE8595152.1"/>
    <property type="molecule type" value="Genomic_DNA"/>
</dbReference>
<keyword evidence="2" id="KW-1133">Transmembrane helix</keyword>
<sequence length="338" mass="34133">MPKSRDSNHRSQQTTKQQITTNCDLEHAEAAEKTVLPAEAAAAAASVSKARSETPRQQVEAATKAAGEAAAAAGMHLQQQVEAAAIAAGSVPEAGLTPLQAASIAAQWAQKAAADMSESPERQVALAAEAAAAAASEVARHLSLTVQQATDAARAAATKTASEAGLSDEQAIVAADRAVAAAAAAVDSAKKDGTAALAPGISLPTMPTMPPLPIVPPLPLPLGIDCWTPCHNQSGLCAYCGQGKACCRKSGDLDPPTECKDIPFYFTWHHECVNPVHEAAPAVAVADRSDAHPAESKGGSSSSWLLWVGLAGAAAAVLVVGLAGCQSKRSPGLGTAVV</sequence>
<gene>
    <name evidence="3" type="ORF">PGLA1383_LOCUS13668</name>
</gene>
<keyword evidence="4" id="KW-1185">Reference proteome</keyword>
<protein>
    <submittedName>
        <fullName evidence="3">Uncharacterized protein</fullName>
    </submittedName>
</protein>
<proteinExistence type="predicted"/>
<accession>A0A813E4K1</accession>
<evidence type="ECO:0000256" key="2">
    <source>
        <dbReference type="SAM" id="Phobius"/>
    </source>
</evidence>
<keyword evidence="2" id="KW-0472">Membrane</keyword>
<comment type="caution">
    <text evidence="3">The sequence shown here is derived from an EMBL/GenBank/DDBJ whole genome shotgun (WGS) entry which is preliminary data.</text>
</comment>
<evidence type="ECO:0000313" key="3">
    <source>
        <dbReference type="EMBL" id="CAE8595152.1"/>
    </source>
</evidence>
<name>A0A813E4K1_POLGL</name>
<organism evidence="3 4">
    <name type="scientific">Polarella glacialis</name>
    <name type="common">Dinoflagellate</name>
    <dbReference type="NCBI Taxonomy" id="89957"/>
    <lineage>
        <taxon>Eukaryota</taxon>
        <taxon>Sar</taxon>
        <taxon>Alveolata</taxon>
        <taxon>Dinophyceae</taxon>
        <taxon>Suessiales</taxon>
        <taxon>Suessiaceae</taxon>
        <taxon>Polarella</taxon>
    </lineage>
</organism>
<feature type="compositionally biased region" description="Polar residues" evidence="1">
    <location>
        <begin position="10"/>
        <end position="21"/>
    </location>
</feature>
<evidence type="ECO:0000256" key="1">
    <source>
        <dbReference type="SAM" id="MobiDB-lite"/>
    </source>
</evidence>
<feature type="transmembrane region" description="Helical" evidence="2">
    <location>
        <begin position="304"/>
        <end position="325"/>
    </location>
</feature>
<dbReference type="Proteomes" id="UP000654075">
    <property type="component" value="Unassembled WGS sequence"/>
</dbReference>
<dbReference type="AlphaFoldDB" id="A0A813E4K1"/>
<feature type="region of interest" description="Disordered" evidence="1">
    <location>
        <begin position="1"/>
        <end position="21"/>
    </location>
</feature>
<keyword evidence="2" id="KW-0812">Transmembrane</keyword>